<proteinExistence type="predicted"/>
<evidence type="ECO:0000313" key="3">
    <source>
        <dbReference type="EMBL" id="KYG66892.1"/>
    </source>
</evidence>
<feature type="compositionally biased region" description="Basic and acidic residues" evidence="1">
    <location>
        <begin position="158"/>
        <end position="168"/>
    </location>
</feature>
<keyword evidence="2" id="KW-0472">Membrane</keyword>
<sequence>MAQQDDKIPLSKKNKREMSPFIGHELLYDYLSGSLDKERRLAVEDHVKFSRDAQLDLSKIQNGQQYAEKLSETVVSRPIIDLIGTPSNYLTVLMQKSNFDKWPQGVKWGLEALVVVFAIVVVLTIMPWQKIMQLTDIGSKEVILAEATKTETSAPVPDKPEFVDEEVKSSTPVVKPSETVAAVQTPSPSASPTPQKSPSVAASATPKPTATVAAVTATETATSATASGGFLYRGEVEITNIDSNGPKITEKMVELGGRKAGSVELGWKKTPTSMYYHFTIPEAKYQDLLTFMSTYGTPKISKEKHPRVMPDGIIRLIITVDEKK</sequence>
<evidence type="ECO:0000313" key="4">
    <source>
        <dbReference type="Proteomes" id="UP000075320"/>
    </source>
</evidence>
<dbReference type="RefSeq" id="WP_061834470.1">
    <property type="nucleotide sequence ID" value="NZ_LUKE01000001.1"/>
</dbReference>
<evidence type="ECO:0000256" key="2">
    <source>
        <dbReference type="SAM" id="Phobius"/>
    </source>
</evidence>
<keyword evidence="2" id="KW-1133">Transmembrane helix</keyword>
<dbReference type="Proteomes" id="UP000075320">
    <property type="component" value="Unassembled WGS sequence"/>
</dbReference>
<feature type="region of interest" description="Disordered" evidence="1">
    <location>
        <begin position="151"/>
        <end position="206"/>
    </location>
</feature>
<gene>
    <name evidence="3" type="ORF">AZI86_07630</name>
</gene>
<reference evidence="3 4" key="1">
    <citation type="submission" date="2016-03" db="EMBL/GenBank/DDBJ databases">
        <authorList>
            <person name="Ploux O."/>
        </authorList>
    </citation>
    <scope>NUCLEOTIDE SEQUENCE [LARGE SCALE GENOMIC DNA]</scope>
    <source>
        <strain evidence="3 4">R0</strain>
    </source>
</reference>
<dbReference type="EMBL" id="LUKE01000001">
    <property type="protein sequence ID" value="KYG66892.1"/>
    <property type="molecule type" value="Genomic_DNA"/>
</dbReference>
<accession>A0A150WQY3</accession>
<keyword evidence="4" id="KW-1185">Reference proteome</keyword>
<comment type="caution">
    <text evidence="3">The sequence shown here is derived from an EMBL/GenBank/DDBJ whole genome shotgun (WGS) entry which is preliminary data.</text>
</comment>
<dbReference type="AlphaFoldDB" id="A0A150WQY3"/>
<keyword evidence="2" id="KW-0812">Transmembrane</keyword>
<dbReference type="OrthoDB" id="5289972at2"/>
<feature type="compositionally biased region" description="Low complexity" evidence="1">
    <location>
        <begin position="180"/>
        <end position="206"/>
    </location>
</feature>
<evidence type="ECO:0000256" key="1">
    <source>
        <dbReference type="SAM" id="MobiDB-lite"/>
    </source>
</evidence>
<feature type="transmembrane region" description="Helical" evidence="2">
    <location>
        <begin position="108"/>
        <end position="128"/>
    </location>
</feature>
<name>A0A150WQY3_BDEBC</name>
<protein>
    <submittedName>
        <fullName evidence="3">Uncharacterized protein</fullName>
    </submittedName>
</protein>
<organism evidence="3 4">
    <name type="scientific">Bdellovibrio bacteriovorus</name>
    <dbReference type="NCBI Taxonomy" id="959"/>
    <lineage>
        <taxon>Bacteria</taxon>
        <taxon>Pseudomonadati</taxon>
        <taxon>Bdellovibrionota</taxon>
        <taxon>Bdellovibrionia</taxon>
        <taxon>Bdellovibrionales</taxon>
        <taxon>Pseudobdellovibrionaceae</taxon>
        <taxon>Bdellovibrio</taxon>
    </lineage>
</organism>